<sequence length="273" mass="30879">ALKRTNGEIVFLSPFWVEEELSVYEKAILDKMNFESNLINIVELIKETVDTIIIGKKNTELVSRLREAGIRVITEELNVENQQSQEFFETILKTVEVSLESISIEPRKKREGVADKLVNLFRQRESDEQVEILLDEPESLLEDISEQDQGKEELLEQFEFEESTSKVTDQDSSEDIVLSEIVNESLADEFGMDIIDEPKDISTIPAPPSNESGAVNQSFPESEKSISKDTHFVLPGIDQINQLEWTDFESMDADEQIVGSFIDRALSSNSSGV</sequence>
<accession>X1DX20</accession>
<organism evidence="1">
    <name type="scientific">marine sediment metagenome</name>
    <dbReference type="NCBI Taxonomy" id="412755"/>
    <lineage>
        <taxon>unclassified sequences</taxon>
        <taxon>metagenomes</taxon>
        <taxon>ecological metagenomes</taxon>
    </lineage>
</organism>
<dbReference type="EMBL" id="BART01028088">
    <property type="protein sequence ID" value="GAH00943.1"/>
    <property type="molecule type" value="Genomic_DNA"/>
</dbReference>
<reference evidence="1" key="1">
    <citation type="journal article" date="2014" name="Front. Microbiol.">
        <title>High frequency of phylogenetically diverse reductive dehalogenase-homologous genes in deep subseafloor sedimentary metagenomes.</title>
        <authorList>
            <person name="Kawai M."/>
            <person name="Futagami T."/>
            <person name="Toyoda A."/>
            <person name="Takaki Y."/>
            <person name="Nishi S."/>
            <person name="Hori S."/>
            <person name="Arai W."/>
            <person name="Tsubouchi T."/>
            <person name="Morono Y."/>
            <person name="Uchiyama I."/>
            <person name="Ito T."/>
            <person name="Fujiyama A."/>
            <person name="Inagaki F."/>
            <person name="Takami H."/>
        </authorList>
    </citation>
    <scope>NUCLEOTIDE SEQUENCE</scope>
    <source>
        <strain evidence="1">Expedition CK06-06</strain>
    </source>
</reference>
<protein>
    <submittedName>
        <fullName evidence="1">Uncharacterized protein</fullName>
    </submittedName>
</protein>
<feature type="non-terminal residue" evidence="1">
    <location>
        <position position="1"/>
    </location>
</feature>
<comment type="caution">
    <text evidence="1">The sequence shown here is derived from an EMBL/GenBank/DDBJ whole genome shotgun (WGS) entry which is preliminary data.</text>
</comment>
<name>X1DX20_9ZZZZ</name>
<evidence type="ECO:0000313" key="1">
    <source>
        <dbReference type="EMBL" id="GAH00943.1"/>
    </source>
</evidence>
<feature type="non-terminal residue" evidence="1">
    <location>
        <position position="273"/>
    </location>
</feature>
<dbReference type="AlphaFoldDB" id="X1DX20"/>
<gene>
    <name evidence="1" type="ORF">S01H4_49619</name>
</gene>
<proteinExistence type="predicted"/>